<evidence type="ECO:0000256" key="3">
    <source>
        <dbReference type="ARBA" id="ARBA00022692"/>
    </source>
</evidence>
<dbReference type="Pfam" id="PF00083">
    <property type="entry name" value="Sugar_tr"/>
    <property type="match status" value="1"/>
</dbReference>
<comment type="similarity">
    <text evidence="2">Belongs to the major facilitator superfamily. Sugar transporter (TC 2.A.1.1) family.</text>
</comment>
<dbReference type="InterPro" id="IPR050360">
    <property type="entry name" value="MFS_Sugar_Transporters"/>
</dbReference>
<feature type="domain" description="Major facilitator superfamily (MFS) profile" evidence="7">
    <location>
        <begin position="48"/>
        <end position="456"/>
    </location>
</feature>
<evidence type="ECO:0000313" key="8">
    <source>
        <dbReference type="EMBL" id="EZQ11362.1"/>
    </source>
</evidence>
<feature type="transmembrane region" description="Helical" evidence="6">
    <location>
        <begin position="339"/>
        <end position="359"/>
    </location>
</feature>
<evidence type="ECO:0000256" key="2">
    <source>
        <dbReference type="ARBA" id="ARBA00010992"/>
    </source>
</evidence>
<feature type="transmembrane region" description="Helical" evidence="6">
    <location>
        <begin position="315"/>
        <end position="332"/>
    </location>
</feature>
<dbReference type="AlphaFoldDB" id="A0A031LSJ8"/>
<accession>A0A031LSJ8</accession>
<feature type="transmembrane region" description="Helical" evidence="6">
    <location>
        <begin position="202"/>
        <end position="221"/>
    </location>
</feature>
<name>A0A031LSJ8_9CREN</name>
<dbReference type="GO" id="GO:0016020">
    <property type="term" value="C:membrane"/>
    <property type="evidence" value="ECO:0007669"/>
    <property type="project" value="UniProtKB-SubCell"/>
</dbReference>
<dbReference type="PANTHER" id="PTHR48022:SF2">
    <property type="entry name" value="PLASTIDIC GLUCOSE TRANSPORTER 4"/>
    <property type="match status" value="1"/>
</dbReference>
<evidence type="ECO:0000259" key="7">
    <source>
        <dbReference type="PROSITE" id="PS50850"/>
    </source>
</evidence>
<dbReference type="STRING" id="1160895.CM19_01335"/>
<dbReference type="SUPFAM" id="SSF103473">
    <property type="entry name" value="MFS general substrate transporter"/>
    <property type="match status" value="1"/>
</dbReference>
<dbReference type="EMBL" id="JFZT01000015">
    <property type="protein sequence ID" value="EZQ11362.1"/>
    <property type="molecule type" value="Genomic_DNA"/>
</dbReference>
<feature type="transmembrane region" description="Helical" evidence="6">
    <location>
        <begin position="116"/>
        <end position="135"/>
    </location>
</feature>
<evidence type="ECO:0000313" key="9">
    <source>
        <dbReference type="Proteomes" id="UP000024332"/>
    </source>
</evidence>
<gene>
    <name evidence="8" type="ORF">CM19_01335</name>
</gene>
<feature type="transmembrane region" description="Helical" evidence="6">
    <location>
        <begin position="82"/>
        <end position="104"/>
    </location>
</feature>
<keyword evidence="9" id="KW-1185">Reference proteome</keyword>
<feature type="transmembrane region" description="Helical" evidence="6">
    <location>
        <begin position="274"/>
        <end position="295"/>
    </location>
</feature>
<evidence type="ECO:0000256" key="6">
    <source>
        <dbReference type="SAM" id="Phobius"/>
    </source>
</evidence>
<dbReference type="GO" id="GO:0005351">
    <property type="term" value="F:carbohydrate:proton symporter activity"/>
    <property type="evidence" value="ECO:0007669"/>
    <property type="project" value="TreeGrafter"/>
</dbReference>
<proteinExistence type="inferred from homology"/>
<dbReference type="Gene3D" id="1.20.1250.20">
    <property type="entry name" value="MFS general substrate transporter like domains"/>
    <property type="match status" value="1"/>
</dbReference>
<dbReference type="PROSITE" id="PS00217">
    <property type="entry name" value="SUGAR_TRANSPORT_2"/>
    <property type="match status" value="1"/>
</dbReference>
<dbReference type="InterPro" id="IPR005829">
    <property type="entry name" value="Sugar_transporter_CS"/>
</dbReference>
<keyword evidence="5 6" id="KW-0472">Membrane</keyword>
<protein>
    <submittedName>
        <fullName evidence="8">MFS transporter</fullName>
    </submittedName>
</protein>
<keyword evidence="3 6" id="KW-0812">Transmembrane</keyword>
<comment type="caution">
    <text evidence="8">The sequence shown here is derived from an EMBL/GenBank/DDBJ whole genome shotgun (WGS) entry which is preliminary data.</text>
</comment>
<feature type="transmembrane region" description="Helical" evidence="6">
    <location>
        <begin position="365"/>
        <end position="385"/>
    </location>
</feature>
<feature type="transmembrane region" description="Helical" evidence="6">
    <location>
        <begin position="141"/>
        <end position="162"/>
    </location>
</feature>
<dbReference type="InterPro" id="IPR020846">
    <property type="entry name" value="MFS_dom"/>
</dbReference>
<reference evidence="8 9" key="1">
    <citation type="submission" date="2014-03" db="EMBL/GenBank/DDBJ databases">
        <title>Draft genome sequence of the novel thermoacidophilic archaea Acidianus copahuensis ALE1 strain, isolated from Copahue volcanic area in Neuquen Argentina.</title>
        <authorList>
            <person name="Urbieta M.S."/>
            <person name="Rascovan N."/>
            <person name="Castro C."/>
            <person name="Revale S."/>
            <person name="Giaveno M.A."/>
            <person name="Vazquez M.P."/>
            <person name="Donati E.R."/>
        </authorList>
    </citation>
    <scope>NUCLEOTIDE SEQUENCE [LARGE SCALE GENOMIC DNA]</scope>
    <source>
        <strain evidence="8 9">ALE1</strain>
    </source>
</reference>
<comment type="subcellular location">
    <subcellularLocation>
        <location evidence="1">Membrane</location>
        <topology evidence="1">Multi-pass membrane protein</topology>
    </subcellularLocation>
</comment>
<feature type="transmembrane region" description="Helical" evidence="6">
    <location>
        <begin position="406"/>
        <end position="427"/>
    </location>
</feature>
<sequence>MFGLYLKYNKGRMRVMEGTKSNKDDRSIKSDPIKAFDDAQVSGRHYKWATLTAMGDFLDAGSIVAGAASVTYWVTYFKLSSLFLGVIAALSPNAFAAWLGALIAGPLGDKYGRKAIYTYDLIAYAIGALIITISLNPFTLIAGYIIMGLAVGIDVPTSWALIAEISPKRGRGRLMSFTNLFWYIGPIVVLLAAIGSSPLGVNTFRVLFGILTASAIITWLLRRGIIESPRWAYIKGKKQVVQDALNKLGSGAQAEEGEKVEFSWTKLFKYWKGLALMIPLYIFWGVPAGTFGFFLPYIANDAGIKSAALDDLIDIAWFATAIIAIIVVYMTLGDKIDRNLTYAISAAICALGFAIPIFLPITILGVAMANVVLFGFGQGVGLWPINRLWSVELFPTEIRNTAQGFVWAWMRFAIGLWSIFVPSIIAIIGYSAIAAVATAFFVVSIILAMLFGPKSQGKSLEEVIRDFYKKE</sequence>
<dbReference type="InterPro" id="IPR005828">
    <property type="entry name" value="MFS_sugar_transport-like"/>
</dbReference>
<organism evidence="8 9">
    <name type="scientific">Candidatus Acidianus copahuensis</name>
    <dbReference type="NCBI Taxonomy" id="1160895"/>
    <lineage>
        <taxon>Archaea</taxon>
        <taxon>Thermoproteota</taxon>
        <taxon>Thermoprotei</taxon>
        <taxon>Sulfolobales</taxon>
        <taxon>Sulfolobaceae</taxon>
        <taxon>Acidianus</taxon>
    </lineage>
</organism>
<dbReference type="CDD" id="cd17316">
    <property type="entry name" value="MFS_SV2_like"/>
    <property type="match status" value="1"/>
</dbReference>
<feature type="transmembrane region" description="Helical" evidence="6">
    <location>
        <begin position="174"/>
        <end position="196"/>
    </location>
</feature>
<feature type="transmembrane region" description="Helical" evidence="6">
    <location>
        <begin position="57"/>
        <end position="76"/>
    </location>
</feature>
<feature type="transmembrane region" description="Helical" evidence="6">
    <location>
        <begin position="433"/>
        <end position="451"/>
    </location>
</feature>
<evidence type="ECO:0000256" key="4">
    <source>
        <dbReference type="ARBA" id="ARBA00022989"/>
    </source>
</evidence>
<keyword evidence="4 6" id="KW-1133">Transmembrane helix</keyword>
<dbReference type="InterPro" id="IPR036259">
    <property type="entry name" value="MFS_trans_sf"/>
</dbReference>
<dbReference type="PROSITE" id="PS50850">
    <property type="entry name" value="MFS"/>
    <property type="match status" value="1"/>
</dbReference>
<evidence type="ECO:0000256" key="1">
    <source>
        <dbReference type="ARBA" id="ARBA00004141"/>
    </source>
</evidence>
<dbReference type="PANTHER" id="PTHR48022">
    <property type="entry name" value="PLASTIDIC GLUCOSE TRANSPORTER 4"/>
    <property type="match status" value="1"/>
</dbReference>
<evidence type="ECO:0000256" key="5">
    <source>
        <dbReference type="ARBA" id="ARBA00023136"/>
    </source>
</evidence>
<dbReference type="Proteomes" id="UP000024332">
    <property type="component" value="Unassembled WGS sequence"/>
</dbReference>